<dbReference type="AlphaFoldDB" id="A0A918NCM3"/>
<evidence type="ECO:0000313" key="2">
    <source>
        <dbReference type="EMBL" id="GGX57902.1"/>
    </source>
</evidence>
<proteinExistence type="predicted"/>
<accession>A0A918NCM3</accession>
<dbReference type="PANTHER" id="PTHR37031">
    <property type="entry name" value="METALLOPHOSPHATASE BINDING DOMAIN PROTEIN"/>
    <property type="match status" value="1"/>
</dbReference>
<reference evidence="2" key="1">
    <citation type="journal article" date="2014" name="Int. J. Syst. Evol. Microbiol.">
        <title>Complete genome sequence of Corynebacterium casei LMG S-19264T (=DSM 44701T), isolated from a smear-ripened cheese.</title>
        <authorList>
            <consortium name="US DOE Joint Genome Institute (JGI-PGF)"/>
            <person name="Walter F."/>
            <person name="Albersmeier A."/>
            <person name="Kalinowski J."/>
            <person name="Ruckert C."/>
        </authorList>
    </citation>
    <scope>NUCLEOTIDE SEQUENCE</scope>
    <source>
        <strain evidence="2">KCTC 22169</strain>
    </source>
</reference>
<dbReference type="EMBL" id="BMXR01000006">
    <property type="protein sequence ID" value="GGX57902.1"/>
    <property type="molecule type" value="Genomic_DNA"/>
</dbReference>
<dbReference type="InterPro" id="IPR038607">
    <property type="entry name" value="PhoD-like_sf"/>
</dbReference>
<evidence type="ECO:0000313" key="3">
    <source>
        <dbReference type="Proteomes" id="UP000626148"/>
    </source>
</evidence>
<dbReference type="Gene3D" id="3.60.21.70">
    <property type="entry name" value="PhoD-like phosphatase"/>
    <property type="match status" value="1"/>
</dbReference>
<comment type="caution">
    <text evidence="2">The sequence shown here is derived from an EMBL/GenBank/DDBJ whole genome shotgun (WGS) entry which is preliminary data.</text>
</comment>
<reference evidence="2" key="2">
    <citation type="submission" date="2020-09" db="EMBL/GenBank/DDBJ databases">
        <authorList>
            <person name="Sun Q."/>
            <person name="Kim S."/>
        </authorList>
    </citation>
    <scope>NUCLEOTIDE SEQUENCE</scope>
    <source>
        <strain evidence="2">KCTC 22169</strain>
    </source>
</reference>
<name>A0A918NCM3_9GAMM</name>
<dbReference type="Proteomes" id="UP000626148">
    <property type="component" value="Unassembled WGS sequence"/>
</dbReference>
<gene>
    <name evidence="2" type="ORF">GCM10007392_26980</name>
</gene>
<dbReference type="SUPFAM" id="SSF56300">
    <property type="entry name" value="Metallo-dependent phosphatases"/>
    <property type="match status" value="1"/>
</dbReference>
<dbReference type="InterPro" id="IPR029052">
    <property type="entry name" value="Metallo-depent_PP-like"/>
</dbReference>
<evidence type="ECO:0008006" key="4">
    <source>
        <dbReference type="Google" id="ProtNLM"/>
    </source>
</evidence>
<protein>
    <recommendedName>
        <fullName evidence="4">PhoD-like phosphatase metallophosphatase domain-containing protein</fullName>
    </recommendedName>
</protein>
<feature type="region of interest" description="Disordered" evidence="1">
    <location>
        <begin position="442"/>
        <end position="464"/>
    </location>
</feature>
<evidence type="ECO:0000256" key="1">
    <source>
        <dbReference type="SAM" id="MobiDB-lite"/>
    </source>
</evidence>
<feature type="compositionally biased region" description="Polar residues" evidence="1">
    <location>
        <begin position="447"/>
        <end position="464"/>
    </location>
</feature>
<keyword evidence="3" id="KW-1185">Reference proteome</keyword>
<dbReference type="PANTHER" id="PTHR37031:SF2">
    <property type="entry name" value="PHOD-LIKE PHOSPHATASE METALLOPHOSPHATASE DOMAIN-CONTAINING PROTEIN"/>
    <property type="match status" value="1"/>
</dbReference>
<organism evidence="2 3">
    <name type="scientific">Saccharospirillum salsuginis</name>
    <dbReference type="NCBI Taxonomy" id="418750"/>
    <lineage>
        <taxon>Bacteria</taxon>
        <taxon>Pseudomonadati</taxon>
        <taxon>Pseudomonadota</taxon>
        <taxon>Gammaproteobacteria</taxon>
        <taxon>Oceanospirillales</taxon>
        <taxon>Saccharospirillaceae</taxon>
        <taxon>Saccharospirillum</taxon>
    </lineage>
</organism>
<sequence length="464" mass="53386">MTVVSDVSDTCATLWLGTLSNTSFNPGPGRFRFRAEGQPWQEIPVYPEWTPPVSKSEDRYYQTIQLDQLQPGTRYYGELFLDHPVHTLQQCGQCEFKTLPERIGGADDPFTLMVGSCYHQRGDDNQVARTFQALWNDPDLPNPDLTVLAGDQVYLDVGWGPLLAWGEPGIRRHILECYERHWRSLHPVLSRGATWMMSDDHELWNDYPDLSWTNPQLLRFHFGQFKSRWEKTALEAIERIQSGRDIRTRDIGSDLSIMALDARLGRSRDRLFRDSVLEQALDWIRNLTRPGVIVLTQPLTEPPGGLNNRKMANYAEQYQALCQAILDAEHDLVIASGDAHYGRVAQARNRKGRQLIQVIASPLSNVNGPASFVALKTAPDHPIHMPALGDDHPVRFEPVQIVPTERRRFLQRYWKDRTREHFQTLSFHRDNGLHLTVQGWPVRNPDRNTSPQSFNWTNTHWKLS</sequence>